<dbReference type="InterPro" id="IPR017900">
    <property type="entry name" value="4Fe4S_Fe_S_CS"/>
</dbReference>
<keyword evidence="6" id="KW-1185">Reference proteome</keyword>
<dbReference type="Gene3D" id="3.30.70.20">
    <property type="match status" value="2"/>
</dbReference>
<evidence type="ECO:0000256" key="3">
    <source>
        <dbReference type="ARBA" id="ARBA00023014"/>
    </source>
</evidence>
<dbReference type="SUPFAM" id="SSF52540">
    <property type="entry name" value="P-loop containing nucleoside triphosphate hydrolases"/>
    <property type="match status" value="1"/>
</dbReference>
<dbReference type="SUPFAM" id="SSF54862">
    <property type="entry name" value="4Fe-4S ferredoxins"/>
    <property type="match status" value="1"/>
</dbReference>
<dbReference type="EMBL" id="BLVP01000002">
    <property type="protein sequence ID" value="GFM36120.1"/>
    <property type="molecule type" value="Genomic_DNA"/>
</dbReference>
<dbReference type="Pfam" id="PF00037">
    <property type="entry name" value="Fer4"/>
    <property type="match status" value="2"/>
</dbReference>
<dbReference type="PANTHER" id="PTHR43534">
    <property type="entry name" value="MIND SUPERFAMILY P-LOOP ATPASE CONTAINING AN INSERTED FERREDOXIN DOMAIN"/>
    <property type="match status" value="1"/>
</dbReference>
<evidence type="ECO:0000313" key="6">
    <source>
        <dbReference type="Proteomes" id="UP000503820"/>
    </source>
</evidence>
<dbReference type="Proteomes" id="UP000503820">
    <property type="component" value="Unassembled WGS sequence"/>
</dbReference>
<dbReference type="GO" id="GO:0051536">
    <property type="term" value="F:iron-sulfur cluster binding"/>
    <property type="evidence" value="ECO:0007669"/>
    <property type="project" value="UniProtKB-KW"/>
</dbReference>
<feature type="domain" description="4Fe-4S ferredoxin-type" evidence="4">
    <location>
        <begin position="92"/>
        <end position="121"/>
    </location>
</feature>
<keyword evidence="3" id="KW-0411">Iron-sulfur</keyword>
<evidence type="ECO:0000256" key="2">
    <source>
        <dbReference type="ARBA" id="ARBA00023004"/>
    </source>
</evidence>
<proteinExistence type="predicted"/>
<dbReference type="Pfam" id="PF01656">
    <property type="entry name" value="CbiA"/>
    <property type="match status" value="1"/>
</dbReference>
<gene>
    <name evidence="5" type="ORF">DSM19430T_08040</name>
</gene>
<dbReference type="PROSITE" id="PS51379">
    <property type="entry name" value="4FE4S_FER_2"/>
    <property type="match status" value="2"/>
</dbReference>
<organism evidence="5 6">
    <name type="scientific">Desulfovibrio psychrotolerans</name>
    <dbReference type="NCBI Taxonomy" id="415242"/>
    <lineage>
        <taxon>Bacteria</taxon>
        <taxon>Pseudomonadati</taxon>
        <taxon>Thermodesulfobacteriota</taxon>
        <taxon>Desulfovibrionia</taxon>
        <taxon>Desulfovibrionales</taxon>
        <taxon>Desulfovibrionaceae</taxon>
        <taxon>Desulfovibrio</taxon>
    </lineage>
</organism>
<name>A0A7J0BR24_9BACT</name>
<dbReference type="PANTHER" id="PTHR43534:SF1">
    <property type="entry name" value="4FE-4S CLUSTER CONTAINING PARA FAMILY ATPASE PROTEIN"/>
    <property type="match status" value="1"/>
</dbReference>
<comment type="caution">
    <text evidence="5">The sequence shown here is derived from an EMBL/GenBank/DDBJ whole genome shotgun (WGS) entry which is preliminary data.</text>
</comment>
<accession>A0A7J0BR24</accession>
<dbReference type="CDD" id="cd03110">
    <property type="entry name" value="SIMIBI_bact_arch"/>
    <property type="match status" value="1"/>
</dbReference>
<dbReference type="RefSeq" id="WP_174408799.1">
    <property type="nucleotide sequence ID" value="NZ_BLVP01000002.1"/>
</dbReference>
<dbReference type="PROSITE" id="PS00198">
    <property type="entry name" value="4FE4S_FER_1"/>
    <property type="match status" value="1"/>
</dbReference>
<keyword evidence="1" id="KW-0479">Metal-binding</keyword>
<reference evidence="5 6" key="1">
    <citation type="submission" date="2020-05" db="EMBL/GenBank/DDBJ databases">
        <title>Draft genome sequence of Desulfovibrio psychrotolerans JS1T.</title>
        <authorList>
            <person name="Ueno A."/>
            <person name="Tamazawa S."/>
            <person name="Tamamura S."/>
            <person name="Murakami T."/>
            <person name="Kiyama T."/>
            <person name="Inomata H."/>
            <person name="Amano Y."/>
            <person name="Miyakawa K."/>
            <person name="Tamaki H."/>
            <person name="Naganuma T."/>
            <person name="Kaneko K."/>
        </authorList>
    </citation>
    <scope>NUCLEOTIDE SEQUENCE [LARGE SCALE GENOMIC DNA]</scope>
    <source>
        <strain evidence="5 6">JS1</strain>
    </source>
</reference>
<dbReference type="InterPro" id="IPR027417">
    <property type="entry name" value="P-loop_NTPase"/>
</dbReference>
<feature type="domain" description="4Fe-4S ferredoxin-type" evidence="4">
    <location>
        <begin position="66"/>
        <end position="91"/>
    </location>
</feature>
<dbReference type="AlphaFoldDB" id="A0A7J0BR24"/>
<protein>
    <submittedName>
        <fullName evidence="5">(4Fe-4S)-binding protein</fullName>
    </submittedName>
</protein>
<sequence>MRELLVISGKGGTGKTSITAGLAATGPAKVVADCDVDAADLHLIALPQAQGVVPGTTQAHPFHSGQRAVLDPDQCTQCGICHEKCHFNAITEDIRLRPEYCEGCGMCAYVCPAGAIRMQERLCGQWFRSETRFGTMIHAALGIAEENSGKLVTTVRTVSGDTAREQGLDVILTDGPPGIGCPVIASLTNTRMALLVSEPTRSALHDLQRIVELTRHFRVPAALLLNKADIHPALADEMRAWCAENNLPVAGEFGWTEDFTQAQLLGLAVTEYRPDAWKPRFEQLWETLLARM</sequence>
<dbReference type="GO" id="GO:0046872">
    <property type="term" value="F:metal ion binding"/>
    <property type="evidence" value="ECO:0007669"/>
    <property type="project" value="UniProtKB-KW"/>
</dbReference>
<dbReference type="InterPro" id="IPR017896">
    <property type="entry name" value="4Fe4S_Fe-S-bd"/>
</dbReference>
<evidence type="ECO:0000259" key="4">
    <source>
        <dbReference type="PROSITE" id="PS51379"/>
    </source>
</evidence>
<dbReference type="Gene3D" id="3.40.50.300">
    <property type="entry name" value="P-loop containing nucleotide triphosphate hydrolases"/>
    <property type="match status" value="1"/>
</dbReference>
<evidence type="ECO:0000256" key="1">
    <source>
        <dbReference type="ARBA" id="ARBA00022723"/>
    </source>
</evidence>
<keyword evidence="2" id="KW-0408">Iron</keyword>
<dbReference type="InterPro" id="IPR002586">
    <property type="entry name" value="CobQ/CobB/MinD/ParA_Nub-bd_dom"/>
</dbReference>
<evidence type="ECO:0000313" key="5">
    <source>
        <dbReference type="EMBL" id="GFM36120.1"/>
    </source>
</evidence>